<proteinExistence type="predicted"/>
<dbReference type="InterPro" id="IPR002912">
    <property type="entry name" value="ACT_dom"/>
</dbReference>
<protein>
    <submittedName>
        <fullName evidence="2">Uncharacterized conserved protein, contains tandem ACT domains</fullName>
    </submittedName>
</protein>
<accession>A0A1G8M641</accession>
<dbReference type="Proteomes" id="UP000198607">
    <property type="component" value="Unassembled WGS sequence"/>
</dbReference>
<dbReference type="SUPFAM" id="SSF55021">
    <property type="entry name" value="ACT-like"/>
    <property type="match status" value="2"/>
</dbReference>
<dbReference type="STRING" id="83767.SAMN05660652_03767"/>
<dbReference type="InterPro" id="IPR045865">
    <property type="entry name" value="ACT-like_dom_sf"/>
</dbReference>
<gene>
    <name evidence="2" type="ORF">SAMN05660652_03767</name>
</gene>
<dbReference type="RefSeq" id="WP_091940050.1">
    <property type="nucleotide sequence ID" value="NZ_FNCY01000024.1"/>
</dbReference>
<name>A0A1G8M641_9RHOO</name>
<keyword evidence="3" id="KW-1185">Reference proteome</keyword>
<feature type="domain" description="ACT" evidence="1">
    <location>
        <begin position="5"/>
        <end position="79"/>
    </location>
</feature>
<dbReference type="CDD" id="cd04882">
    <property type="entry name" value="ACT_Bt0572_2"/>
    <property type="match status" value="1"/>
</dbReference>
<dbReference type="EMBL" id="FNCY01000024">
    <property type="protein sequence ID" value="SDI63287.1"/>
    <property type="molecule type" value="Genomic_DNA"/>
</dbReference>
<reference evidence="2 3" key="1">
    <citation type="submission" date="2016-10" db="EMBL/GenBank/DDBJ databases">
        <authorList>
            <person name="de Groot N.N."/>
        </authorList>
    </citation>
    <scope>NUCLEOTIDE SEQUENCE [LARGE SCALE GENOMIC DNA]</scope>
    <source>
        <strain evidence="2 3">DSM 5885</strain>
    </source>
</reference>
<dbReference type="Pfam" id="PF19571">
    <property type="entry name" value="ACT_8"/>
    <property type="match status" value="1"/>
</dbReference>
<dbReference type="Gene3D" id="3.30.2130.10">
    <property type="entry name" value="VC0802-like"/>
    <property type="match status" value="1"/>
</dbReference>
<evidence type="ECO:0000259" key="1">
    <source>
        <dbReference type="PROSITE" id="PS51671"/>
    </source>
</evidence>
<dbReference type="OrthoDB" id="9790662at2"/>
<dbReference type="InterPro" id="IPR045739">
    <property type="entry name" value="ACT_dom_pair"/>
</dbReference>
<dbReference type="AlphaFoldDB" id="A0A1G8M641"/>
<sequence>MKVTQISTFIENRPGRLHAACAALADRGVNIHTLSLADTAEFGILRFVLADPAAGKAALEAAGYLAKETEVVAVEVPDDAGGLADILAKADAAGLNIEYMYAFSMAAGRRAVVIIRFTDPDRAVEALSQQGVNVVAPVELLSR</sequence>
<dbReference type="PANTHER" id="PTHR40099:SF1">
    <property type="entry name" value="ACETOLACTATE SYNTHASE, SMALL SUBUNIT"/>
    <property type="match status" value="1"/>
</dbReference>
<dbReference type="PANTHER" id="PTHR40099">
    <property type="entry name" value="ACETOLACTATE SYNTHASE, SMALL SUBUNIT"/>
    <property type="match status" value="1"/>
</dbReference>
<organism evidence="2 3">
    <name type="scientific">Propionivibrio dicarboxylicus</name>
    <dbReference type="NCBI Taxonomy" id="83767"/>
    <lineage>
        <taxon>Bacteria</taxon>
        <taxon>Pseudomonadati</taxon>
        <taxon>Pseudomonadota</taxon>
        <taxon>Betaproteobacteria</taxon>
        <taxon>Rhodocyclales</taxon>
        <taxon>Rhodocyclaceae</taxon>
        <taxon>Propionivibrio</taxon>
    </lineage>
</organism>
<evidence type="ECO:0000313" key="3">
    <source>
        <dbReference type="Proteomes" id="UP000198607"/>
    </source>
</evidence>
<evidence type="ECO:0000313" key="2">
    <source>
        <dbReference type="EMBL" id="SDI63287.1"/>
    </source>
</evidence>
<dbReference type="PROSITE" id="PS51671">
    <property type="entry name" value="ACT"/>
    <property type="match status" value="1"/>
</dbReference>